<dbReference type="AlphaFoldDB" id="A0A5J5FCB5"/>
<protein>
    <submittedName>
        <fullName evidence="1">Uncharacterized protein</fullName>
    </submittedName>
</protein>
<comment type="caution">
    <text evidence="1">The sequence shown here is derived from an EMBL/GenBank/DDBJ whole genome shotgun (WGS) entry which is preliminary data.</text>
</comment>
<gene>
    <name evidence="1" type="ORF">FN846DRAFT_1018108</name>
</gene>
<keyword evidence="2" id="KW-1185">Reference proteome</keyword>
<evidence type="ECO:0000313" key="2">
    <source>
        <dbReference type="Proteomes" id="UP000326924"/>
    </source>
</evidence>
<dbReference type="InParanoid" id="A0A5J5FCB5"/>
<dbReference type="OrthoDB" id="4324149at2759"/>
<dbReference type="Proteomes" id="UP000326924">
    <property type="component" value="Unassembled WGS sequence"/>
</dbReference>
<reference evidence="1 2" key="1">
    <citation type="submission" date="2019-09" db="EMBL/GenBank/DDBJ databases">
        <title>Draft genome of the ectomycorrhizal ascomycete Sphaerosporella brunnea.</title>
        <authorList>
            <consortium name="DOE Joint Genome Institute"/>
            <person name="Benucci G.M."/>
            <person name="Marozzi G."/>
            <person name="Antonielli L."/>
            <person name="Sanchez S."/>
            <person name="Marco P."/>
            <person name="Wang X."/>
            <person name="Falini L.B."/>
            <person name="Barry K."/>
            <person name="Haridas S."/>
            <person name="Lipzen A."/>
            <person name="Labutti K."/>
            <person name="Grigoriev I.V."/>
            <person name="Murat C."/>
            <person name="Martin F."/>
            <person name="Albertini E."/>
            <person name="Donnini D."/>
            <person name="Bonito G."/>
        </authorList>
    </citation>
    <scope>NUCLEOTIDE SEQUENCE [LARGE SCALE GENOMIC DNA]</scope>
    <source>
        <strain evidence="1 2">Sb_GMNB300</strain>
    </source>
</reference>
<dbReference type="EMBL" id="VXIS01000001">
    <property type="protein sequence ID" value="KAA8915054.1"/>
    <property type="molecule type" value="Genomic_DNA"/>
</dbReference>
<proteinExistence type="predicted"/>
<sequence length="179" mass="20517">MPKTVRFSGRVISCDHPACVEAAKQHIHEQSAPLSMPETNKPLGFDPDRDYNPKERLKLAVEMYFAKQKDLEPGKKPNIAKLSRDFNVPASSIQNQVLHPEREPKFSGEVIPAQQNLFPAEERALLDRYMDDFSIPPNRQMIETLANAILWRRLPGHEMIEPCYIPCLFLCSSKLPFFI</sequence>
<accession>A0A5J5FCB5</accession>
<evidence type="ECO:0000313" key="1">
    <source>
        <dbReference type="EMBL" id="KAA8915054.1"/>
    </source>
</evidence>
<name>A0A5J5FCB5_9PEZI</name>
<organism evidence="1 2">
    <name type="scientific">Sphaerosporella brunnea</name>
    <dbReference type="NCBI Taxonomy" id="1250544"/>
    <lineage>
        <taxon>Eukaryota</taxon>
        <taxon>Fungi</taxon>
        <taxon>Dikarya</taxon>
        <taxon>Ascomycota</taxon>
        <taxon>Pezizomycotina</taxon>
        <taxon>Pezizomycetes</taxon>
        <taxon>Pezizales</taxon>
        <taxon>Pyronemataceae</taxon>
        <taxon>Sphaerosporella</taxon>
    </lineage>
</organism>